<dbReference type="InterPro" id="IPR001660">
    <property type="entry name" value="SAM"/>
</dbReference>
<proteinExistence type="predicted"/>
<dbReference type="Proteomes" id="UP001190700">
    <property type="component" value="Unassembled WGS sequence"/>
</dbReference>
<dbReference type="EMBL" id="LGRX02004314">
    <property type="protein sequence ID" value="KAK3280655.1"/>
    <property type="molecule type" value="Genomic_DNA"/>
</dbReference>
<feature type="region of interest" description="Disordered" evidence="1">
    <location>
        <begin position="17"/>
        <end position="36"/>
    </location>
</feature>
<feature type="region of interest" description="Disordered" evidence="1">
    <location>
        <begin position="961"/>
        <end position="1008"/>
    </location>
</feature>
<feature type="region of interest" description="Disordered" evidence="1">
    <location>
        <begin position="874"/>
        <end position="899"/>
    </location>
</feature>
<evidence type="ECO:0000259" key="2">
    <source>
        <dbReference type="PROSITE" id="PS50105"/>
    </source>
</evidence>
<comment type="caution">
    <text evidence="3">The sequence shown here is derived from an EMBL/GenBank/DDBJ whole genome shotgun (WGS) entry which is preliminary data.</text>
</comment>
<feature type="compositionally biased region" description="Basic and acidic residues" evidence="1">
    <location>
        <begin position="986"/>
        <end position="1000"/>
    </location>
</feature>
<feature type="compositionally biased region" description="Low complexity" evidence="1">
    <location>
        <begin position="1212"/>
        <end position="1221"/>
    </location>
</feature>
<dbReference type="SMART" id="SM00454">
    <property type="entry name" value="SAM"/>
    <property type="match status" value="1"/>
</dbReference>
<dbReference type="InterPro" id="IPR013761">
    <property type="entry name" value="SAM/pointed_sf"/>
</dbReference>
<protein>
    <recommendedName>
        <fullName evidence="2">SAM domain-containing protein</fullName>
    </recommendedName>
</protein>
<gene>
    <name evidence="3" type="ORF">CYMTET_11514</name>
</gene>
<dbReference type="Gene3D" id="1.10.150.50">
    <property type="entry name" value="Transcription Factor, Ets-1"/>
    <property type="match status" value="1"/>
</dbReference>
<dbReference type="CDD" id="cd09487">
    <property type="entry name" value="SAM_superfamily"/>
    <property type="match status" value="1"/>
</dbReference>
<feature type="region of interest" description="Disordered" evidence="1">
    <location>
        <begin position="1212"/>
        <end position="1238"/>
    </location>
</feature>
<sequence>MVEECQASHFRYGTISNIPLGENTRQPGSDSSNDCNPAGDGLCEKVQFQLQAAFRRNYKWGRYFAEQWRQGYDPDCGDGCGSNIEPDTSVYTPNVGYGEVVPETDWHGGPEDANGAVNYYNNNPHYDEGFAGKDTNGNDLLNENFYIRFPAYNGEPELVDARAQYKANENHTDLIPASGFIVPCPGPFTCDELRYDEDTYEWVDNTDAQKCASRQGGTGDADSPYNYSAGADSCAAWSLLYGMYLGDGTSMTIELTAEEIDYSDSQTGNFLKGTTFFYHYYEVDTSDPFVAFFTGGQRIYECSSSDYMSDEGECANDPTEQGLYYQLNNNAEARFRLEIEIWIRSAYYNRSPIATQIPTIPVLSPSTEVLSKFQIAAYDPDDDDLFFYFGDEYEMGGTARSKEDVYPWSANLEALALATEDQEVYEGGYNSENGQASGSGYGFNQYGDFDCNSDSKTVLLYGRCMQDRQPRQPYGVRRIDGGASFTSVVPGLVEWNTWNYDGGESTKLRRGYYNMVVMVRDVIPYDENDPSVNAEELYAWHDTASSSDGSTATSEEMYTTSNGRWSQGIPFRVKVPVDFMIYLYEGPLFFCNKGCKDNKWADTYGTTVEWENGVMYENARADNYGGAHADSVYDPAFAGLPTFANANGVYGTTIDPYSTTQGGQTSWPYLEEKDLDDLDDEGLSALTFGNSEIAGFYSPLHMACTICGMGSYYNYSLCSPQTSECGVYVGDTLVPSEASCIENAKPSLMSDGFVSDPWNHVGAYDANTEYLDTPAVADWREQQRIAECSVADSDCIGDTYKGAVEVNYLFGEDVYFWITAYDFDDCTHLRVLTTGLPKGPPDEAGTDTYNHAEFSEPLFETDYATWSGTDCVTEGTTGDTEGKATCPRDNPHATTEGHPTGVKVRRLFMWEAMDNARTSTGGDWTLDERPRLSSVCFYATDDYRVTYDPFYCVRIIFVQPSPPGPPPDTPLHHTDSDSDSDSEADSDYHRDLEPDTDGHDSNSNAGDETAAWEEVTVLYSASWISSEDASITDDSLFLSDYLQVTADAANVDISAVRIIACEVCCDDDQMGSPPPSPSDAAPNRRHVLGLDLPHRKLQSSSIEGQCKVLQDSSTFGSALSRDQVRRRSLLAGDAVTTAQNIAELTFQEVSGLLGLHGFQQYQKNFLLERIDGELLLALEQEDLLELGVTSSLQRKKLLLWIRKLERLQANSQSSASNNASSIGEHRHASAAHSDTCDSTVAGDHQRRILATEESKIWDMLWINTSVAFGSSTSSAAEFNTILQTPSIIYNEQVWAYDVPNITDIENVTITKGDNIWPATVEVCGTIQSDTVWYRNTTYYLTCQVFVNHTADLVIEPDTVVHAFKEHYNGVLILVTDENVAEEGCLVPPQDATAEIEF</sequence>
<name>A0AAE0LDE3_9CHLO</name>
<keyword evidence="4" id="KW-1185">Reference proteome</keyword>
<feature type="compositionally biased region" description="Polar residues" evidence="1">
    <location>
        <begin position="23"/>
        <end position="35"/>
    </location>
</feature>
<evidence type="ECO:0000256" key="1">
    <source>
        <dbReference type="SAM" id="MobiDB-lite"/>
    </source>
</evidence>
<feature type="domain" description="SAM" evidence="2">
    <location>
        <begin position="1144"/>
        <end position="1207"/>
    </location>
</feature>
<accession>A0AAE0LDE3</accession>
<dbReference type="SUPFAM" id="SSF47769">
    <property type="entry name" value="SAM/Pointed domain"/>
    <property type="match status" value="1"/>
</dbReference>
<organism evidence="3 4">
    <name type="scientific">Cymbomonas tetramitiformis</name>
    <dbReference type="NCBI Taxonomy" id="36881"/>
    <lineage>
        <taxon>Eukaryota</taxon>
        <taxon>Viridiplantae</taxon>
        <taxon>Chlorophyta</taxon>
        <taxon>Pyramimonadophyceae</taxon>
        <taxon>Pyramimonadales</taxon>
        <taxon>Pyramimonadaceae</taxon>
        <taxon>Cymbomonas</taxon>
    </lineage>
</organism>
<dbReference type="Pfam" id="PF00536">
    <property type="entry name" value="SAM_1"/>
    <property type="match status" value="1"/>
</dbReference>
<evidence type="ECO:0000313" key="4">
    <source>
        <dbReference type="Proteomes" id="UP001190700"/>
    </source>
</evidence>
<reference evidence="3 4" key="1">
    <citation type="journal article" date="2015" name="Genome Biol. Evol.">
        <title>Comparative Genomics of a Bacterivorous Green Alga Reveals Evolutionary Causalities and Consequences of Phago-Mixotrophic Mode of Nutrition.</title>
        <authorList>
            <person name="Burns J.A."/>
            <person name="Paasch A."/>
            <person name="Narechania A."/>
            <person name="Kim E."/>
        </authorList>
    </citation>
    <scope>NUCLEOTIDE SEQUENCE [LARGE SCALE GENOMIC DNA]</scope>
    <source>
        <strain evidence="3 4">PLY_AMNH</strain>
    </source>
</reference>
<evidence type="ECO:0000313" key="3">
    <source>
        <dbReference type="EMBL" id="KAK3280655.1"/>
    </source>
</evidence>
<dbReference type="PROSITE" id="PS50105">
    <property type="entry name" value="SAM_DOMAIN"/>
    <property type="match status" value="1"/>
</dbReference>